<organism evidence="1 2">
    <name type="scientific">Planktotalea frisia</name>
    <dbReference type="NCBI Taxonomy" id="696762"/>
    <lineage>
        <taxon>Bacteria</taxon>
        <taxon>Pseudomonadati</taxon>
        <taxon>Pseudomonadota</taxon>
        <taxon>Alphaproteobacteria</taxon>
        <taxon>Rhodobacterales</taxon>
        <taxon>Paracoccaceae</taxon>
        <taxon>Planktotalea</taxon>
    </lineage>
</organism>
<dbReference type="AlphaFoldDB" id="A0A1L9NVQ0"/>
<comment type="caution">
    <text evidence="1">The sequence shown here is derived from an EMBL/GenBank/DDBJ whole genome shotgun (WGS) entry which is preliminary data.</text>
</comment>
<name>A0A1L9NVQ0_9RHOB</name>
<evidence type="ECO:0008006" key="3">
    <source>
        <dbReference type="Google" id="ProtNLM"/>
    </source>
</evidence>
<sequence>MSDLLSDVLQTAVYDRLSGDADLGAIVGVHVYNAMPAGPVPDLYVLIGEESVKDASDQSGAGAVHDLSISVMSTANSFLVLKQAAAAIWSALDSASLMPSRGRIVGLWFRASQAKRSSAGQRKIDLKFRARLEV</sequence>
<dbReference type="STRING" id="696762.PFRI_24100"/>
<dbReference type="Proteomes" id="UP000184514">
    <property type="component" value="Unassembled WGS sequence"/>
</dbReference>
<dbReference type="InterPro" id="IPR021508">
    <property type="entry name" value="Gp17-like"/>
</dbReference>
<keyword evidence="2" id="KW-1185">Reference proteome</keyword>
<evidence type="ECO:0000313" key="1">
    <source>
        <dbReference type="EMBL" id="OJI93366.1"/>
    </source>
</evidence>
<accession>A0A1L9NVQ0</accession>
<dbReference type="OrthoDB" id="7644395at2"/>
<dbReference type="Pfam" id="PF11367">
    <property type="entry name" value="Tail_completion_gp17"/>
    <property type="match status" value="1"/>
</dbReference>
<evidence type="ECO:0000313" key="2">
    <source>
        <dbReference type="Proteomes" id="UP000184514"/>
    </source>
</evidence>
<gene>
    <name evidence="1" type="ORF">PFRI_24100</name>
</gene>
<dbReference type="RefSeq" id="WP_072630961.1">
    <property type="nucleotide sequence ID" value="NZ_MLCB01000145.1"/>
</dbReference>
<reference evidence="1 2" key="1">
    <citation type="submission" date="2016-10" db="EMBL/GenBank/DDBJ databases">
        <title>Genome sequence of Planktotalea frisia SH6-1.</title>
        <authorList>
            <person name="Poehlein A."/>
            <person name="Bakenhus I."/>
            <person name="Voget S."/>
            <person name="Brinkhoff T."/>
            <person name="Simon M."/>
        </authorList>
    </citation>
    <scope>NUCLEOTIDE SEQUENCE [LARGE SCALE GENOMIC DNA]</scope>
    <source>
        <strain evidence="1 2">SH6-1</strain>
    </source>
</reference>
<dbReference type="Gene3D" id="3.30.2000.30">
    <property type="match status" value="1"/>
</dbReference>
<dbReference type="InterPro" id="IPR053745">
    <property type="entry name" value="Viral_Tail_Comp_sf"/>
</dbReference>
<protein>
    <recommendedName>
        <fullName evidence="3">Gene transfer agent protein</fullName>
    </recommendedName>
</protein>
<proteinExistence type="predicted"/>
<dbReference type="EMBL" id="MLCB01000145">
    <property type="protein sequence ID" value="OJI93366.1"/>
    <property type="molecule type" value="Genomic_DNA"/>
</dbReference>